<dbReference type="SMR" id="A2DZF3"/>
<reference evidence="3" key="1">
    <citation type="submission" date="2006-10" db="EMBL/GenBank/DDBJ databases">
        <authorList>
            <person name="Amadeo P."/>
            <person name="Zhao Q."/>
            <person name="Wortman J."/>
            <person name="Fraser-Liggett C."/>
            <person name="Carlton J."/>
        </authorList>
    </citation>
    <scope>NUCLEOTIDE SEQUENCE</scope>
    <source>
        <strain evidence="3">G3</strain>
    </source>
</reference>
<dbReference type="InParanoid" id="A2DZF3"/>
<feature type="coiled-coil region" evidence="1">
    <location>
        <begin position="910"/>
        <end position="948"/>
    </location>
</feature>
<evidence type="ECO:0000256" key="1">
    <source>
        <dbReference type="SAM" id="Coils"/>
    </source>
</evidence>
<feature type="region of interest" description="Disordered" evidence="2">
    <location>
        <begin position="1"/>
        <end position="41"/>
    </location>
</feature>
<dbReference type="EMBL" id="DS113274">
    <property type="protein sequence ID" value="EAY14157.1"/>
    <property type="molecule type" value="Genomic_DNA"/>
</dbReference>
<feature type="coiled-coil region" evidence="1">
    <location>
        <begin position="750"/>
        <end position="777"/>
    </location>
</feature>
<dbReference type="Proteomes" id="UP000001542">
    <property type="component" value="Unassembled WGS sequence"/>
</dbReference>
<dbReference type="VEuPathDB" id="TrichDB:TVAGG3_0041090"/>
<dbReference type="RefSeq" id="XP_001326380.1">
    <property type="nucleotide sequence ID" value="XM_001326345.1"/>
</dbReference>
<name>A2DZF3_TRIV3</name>
<organism evidence="3 4">
    <name type="scientific">Trichomonas vaginalis (strain ATCC PRA-98 / G3)</name>
    <dbReference type="NCBI Taxonomy" id="412133"/>
    <lineage>
        <taxon>Eukaryota</taxon>
        <taxon>Metamonada</taxon>
        <taxon>Parabasalia</taxon>
        <taxon>Trichomonadida</taxon>
        <taxon>Trichomonadidae</taxon>
        <taxon>Trichomonas</taxon>
    </lineage>
</organism>
<proteinExistence type="predicted"/>
<evidence type="ECO:0008006" key="5">
    <source>
        <dbReference type="Google" id="ProtNLM"/>
    </source>
</evidence>
<dbReference type="AlphaFoldDB" id="A2DZF3"/>
<accession>A2DZF3</accession>
<dbReference type="OrthoDB" id="10043826at2759"/>
<keyword evidence="4" id="KW-1185">Reference proteome</keyword>
<feature type="region of interest" description="Disordered" evidence="2">
    <location>
        <begin position="1051"/>
        <end position="1081"/>
    </location>
</feature>
<feature type="compositionally biased region" description="Polar residues" evidence="2">
    <location>
        <begin position="20"/>
        <end position="41"/>
    </location>
</feature>
<gene>
    <name evidence="3" type="ORF">TVAG_372900</name>
</gene>
<evidence type="ECO:0000313" key="4">
    <source>
        <dbReference type="Proteomes" id="UP000001542"/>
    </source>
</evidence>
<reference evidence="3" key="2">
    <citation type="journal article" date="2007" name="Science">
        <title>Draft genome sequence of the sexually transmitted pathogen Trichomonas vaginalis.</title>
        <authorList>
            <person name="Carlton J.M."/>
            <person name="Hirt R.P."/>
            <person name="Silva J.C."/>
            <person name="Delcher A.L."/>
            <person name="Schatz M."/>
            <person name="Zhao Q."/>
            <person name="Wortman J.R."/>
            <person name="Bidwell S.L."/>
            <person name="Alsmark U.C.M."/>
            <person name="Besteiro S."/>
            <person name="Sicheritz-Ponten T."/>
            <person name="Noel C.J."/>
            <person name="Dacks J.B."/>
            <person name="Foster P.G."/>
            <person name="Simillion C."/>
            <person name="Van de Peer Y."/>
            <person name="Miranda-Saavedra D."/>
            <person name="Barton G.J."/>
            <person name="Westrop G.D."/>
            <person name="Mueller S."/>
            <person name="Dessi D."/>
            <person name="Fiori P.L."/>
            <person name="Ren Q."/>
            <person name="Paulsen I."/>
            <person name="Zhang H."/>
            <person name="Bastida-Corcuera F.D."/>
            <person name="Simoes-Barbosa A."/>
            <person name="Brown M.T."/>
            <person name="Hayes R.D."/>
            <person name="Mukherjee M."/>
            <person name="Okumura C.Y."/>
            <person name="Schneider R."/>
            <person name="Smith A.J."/>
            <person name="Vanacova S."/>
            <person name="Villalvazo M."/>
            <person name="Haas B.J."/>
            <person name="Pertea M."/>
            <person name="Feldblyum T.V."/>
            <person name="Utterback T.R."/>
            <person name="Shu C.L."/>
            <person name="Osoegawa K."/>
            <person name="de Jong P.J."/>
            <person name="Hrdy I."/>
            <person name="Horvathova L."/>
            <person name="Zubacova Z."/>
            <person name="Dolezal P."/>
            <person name="Malik S.B."/>
            <person name="Logsdon J.M. Jr."/>
            <person name="Henze K."/>
            <person name="Gupta A."/>
            <person name="Wang C.C."/>
            <person name="Dunne R.L."/>
            <person name="Upcroft J.A."/>
            <person name="Upcroft P."/>
            <person name="White O."/>
            <person name="Salzberg S.L."/>
            <person name="Tang P."/>
            <person name="Chiu C.-H."/>
            <person name="Lee Y.-S."/>
            <person name="Embley T.M."/>
            <person name="Coombs G.H."/>
            <person name="Mottram J.C."/>
            <person name="Tachezy J."/>
            <person name="Fraser-Liggett C.M."/>
            <person name="Johnson P.J."/>
        </authorList>
    </citation>
    <scope>NUCLEOTIDE SEQUENCE [LARGE SCALE GENOMIC DNA]</scope>
    <source>
        <strain evidence="3">G3</strain>
    </source>
</reference>
<evidence type="ECO:0000256" key="2">
    <source>
        <dbReference type="SAM" id="MobiDB-lite"/>
    </source>
</evidence>
<feature type="compositionally biased region" description="Basic and acidic residues" evidence="2">
    <location>
        <begin position="1059"/>
        <end position="1068"/>
    </location>
</feature>
<keyword evidence="1" id="KW-0175">Coiled coil</keyword>
<dbReference type="Gene3D" id="1.20.5.1700">
    <property type="match status" value="1"/>
</dbReference>
<feature type="coiled-coil region" evidence="1">
    <location>
        <begin position="455"/>
        <end position="724"/>
    </location>
</feature>
<sequence>MKKNKNNQEIEHLREENSRLSEQLNQLKSNSPETFQNSNSIDNLINETDSVSSENSYLKSKINDYTAQIADLKAHLGEILQENKSLKNRLSKCENSNTESCQSQLFVAQTDLETLNEKFSELQNSSKRTKIKCKEYQKQIADLTDAIKSKDKAAETLQMKLEKLQIELDDLRNKNPSSTDESMKVQLAFKDQQIKNLNEALIDLTTQFDEVNKDLSNESQIKNKMVVLVSQQSSALASYGEQINRYIKENNSLKSKLESLQAKINEVPSQTQPKQCNHSEIPETIREFIKENFDETQITEKVKEILISNDLPVQRIKNVIIYLLGNQNVKTEPETINQNDLVQQNKRLTSYLISLTRFVDQISNSAEIQDWLISTDKPKNFSNDLKRQMAKIQSFIEENKIETENLPLAESFASFPTFVDKVLSLDSFADHANNSELVSLLHSFVLSNSVLCKYSNELQQRGRIVVNELKQLKEELSRSNSDKQEEIEQIKSELLLKIDQEKLQKENLEEKIQNIQKLLRNNDETDLAEKCLALIASSQEFNEEEQENYTENLEIKIAKLNEKRKEENEEKENKINELELTIHDQNETIETMKIDYENEKTELVGELETLKIEIEEIKNDLENKEKLIEKIQKENEELNKITEMQKEHITNIDQIKDNEINTQMNAFIDSKMKEIQNLSQQNEDLNLQLQKSDSNHRLILKDLKKAFKEEVNKLRAEVDIQTTRANELRSHYDGLLTDLRSKLNNSRISETQMREKYEKMTAEVTDLKSRLSSLSVEQKMMQIKKQNSDEKLKREKALMESKSQMEMMSLESSYITKLNEAKAECKEEMDKFIIELIHLFSEYKVLGSEDEISQEKAIDFMMSIKDIIKSKDSNIKDLSEKAFVFEKMKKLLGMDSSFSNENVFDKISKIVKEKEEIEQSKTEIIKNKEESKDLLKKCQLKYENAENLNKWEEWAKRIHVLISDNFSVVKNSNELRSCLEDAILSSIGHRQTFRKLQILRIEKDLYKSGLLRAGIPSKKEKQTNLLTLVAVFSSIQRLQKISGHLVLSNFSPSKISSPDSKKSPKEGQRSPTAKKSWPLFQ</sequence>
<feature type="compositionally biased region" description="Basic and acidic residues" evidence="2">
    <location>
        <begin position="1"/>
        <end position="19"/>
    </location>
</feature>
<feature type="coiled-coil region" evidence="1">
    <location>
        <begin position="62"/>
        <end position="263"/>
    </location>
</feature>
<evidence type="ECO:0000313" key="3">
    <source>
        <dbReference type="EMBL" id="EAY14157.1"/>
    </source>
</evidence>
<protein>
    <recommendedName>
        <fullName evidence="5">Viral A-type inclusion protein</fullName>
    </recommendedName>
</protein>
<dbReference type="KEGG" id="tva:4772159"/>
<dbReference type="VEuPathDB" id="TrichDB:TVAG_372900"/>